<gene>
    <name evidence="5" type="ORF">I4J89_28650</name>
</gene>
<dbReference type="InterPro" id="IPR002577">
    <property type="entry name" value="HTH_HxlR"/>
</dbReference>
<dbReference type="Gene3D" id="1.10.10.10">
    <property type="entry name" value="Winged helix-like DNA-binding domain superfamily/Winged helix DNA-binding domain"/>
    <property type="match status" value="1"/>
</dbReference>
<dbReference type="PANTHER" id="PTHR33204:SF18">
    <property type="entry name" value="TRANSCRIPTIONAL REGULATORY PROTEIN"/>
    <property type="match status" value="1"/>
</dbReference>
<protein>
    <submittedName>
        <fullName evidence="5">Helix-turn-helix transcriptional regulator</fullName>
    </submittedName>
</protein>
<dbReference type="GO" id="GO:0003677">
    <property type="term" value="F:DNA binding"/>
    <property type="evidence" value="ECO:0007669"/>
    <property type="project" value="UniProtKB-KW"/>
</dbReference>
<evidence type="ECO:0000256" key="2">
    <source>
        <dbReference type="ARBA" id="ARBA00023125"/>
    </source>
</evidence>
<dbReference type="Proteomes" id="UP000598146">
    <property type="component" value="Unassembled WGS sequence"/>
</dbReference>
<dbReference type="InterPro" id="IPR036390">
    <property type="entry name" value="WH_DNA-bd_sf"/>
</dbReference>
<dbReference type="SUPFAM" id="SSF55718">
    <property type="entry name" value="SCP-like"/>
    <property type="match status" value="1"/>
</dbReference>
<reference evidence="5" key="1">
    <citation type="submission" date="2020-11" db="EMBL/GenBank/DDBJ databases">
        <title>Isolation and identification of active actinomycetes.</title>
        <authorList>
            <person name="Sun X."/>
        </authorList>
    </citation>
    <scope>NUCLEOTIDE SEQUENCE</scope>
    <source>
        <strain evidence="5">NEAU-A11</strain>
    </source>
</reference>
<dbReference type="Gene3D" id="3.30.1050.10">
    <property type="entry name" value="SCP2 sterol-binding domain"/>
    <property type="match status" value="1"/>
</dbReference>
<evidence type="ECO:0000256" key="1">
    <source>
        <dbReference type="ARBA" id="ARBA00023015"/>
    </source>
</evidence>
<accession>A0A931C8L8</accession>
<evidence type="ECO:0000313" key="5">
    <source>
        <dbReference type="EMBL" id="MBG0565430.1"/>
    </source>
</evidence>
<dbReference type="InterPro" id="IPR036388">
    <property type="entry name" value="WH-like_DNA-bd_sf"/>
</dbReference>
<proteinExistence type="predicted"/>
<name>A0A931C8L8_9ACTN</name>
<keyword evidence="2" id="KW-0238">DNA-binding</keyword>
<evidence type="ECO:0000256" key="3">
    <source>
        <dbReference type="ARBA" id="ARBA00023163"/>
    </source>
</evidence>
<dbReference type="AlphaFoldDB" id="A0A931C8L8"/>
<keyword evidence="6" id="KW-1185">Reference proteome</keyword>
<dbReference type="SUPFAM" id="SSF46785">
    <property type="entry name" value="Winged helix' DNA-binding domain"/>
    <property type="match status" value="1"/>
</dbReference>
<dbReference type="PANTHER" id="PTHR33204">
    <property type="entry name" value="TRANSCRIPTIONAL REGULATOR, MARR FAMILY"/>
    <property type="match status" value="1"/>
</dbReference>
<comment type="caution">
    <text evidence="5">The sequence shown here is derived from an EMBL/GenBank/DDBJ whole genome shotgun (WGS) entry which is preliminary data.</text>
</comment>
<evidence type="ECO:0000313" key="6">
    <source>
        <dbReference type="Proteomes" id="UP000598146"/>
    </source>
</evidence>
<dbReference type="PROSITE" id="PS51118">
    <property type="entry name" value="HTH_HXLR"/>
    <property type="match status" value="1"/>
</dbReference>
<dbReference type="EMBL" id="JADQTO010000015">
    <property type="protein sequence ID" value="MBG0565430.1"/>
    <property type="molecule type" value="Genomic_DNA"/>
</dbReference>
<evidence type="ECO:0000259" key="4">
    <source>
        <dbReference type="PROSITE" id="PS51118"/>
    </source>
</evidence>
<dbReference type="Pfam" id="PF01638">
    <property type="entry name" value="HxlR"/>
    <property type="match status" value="1"/>
</dbReference>
<keyword evidence="1" id="KW-0805">Transcription regulation</keyword>
<dbReference type="RefSeq" id="WP_196417210.1">
    <property type="nucleotide sequence ID" value="NZ_JADQTO010000015.1"/>
</dbReference>
<dbReference type="InterPro" id="IPR036527">
    <property type="entry name" value="SCP2_sterol-bd_dom_sf"/>
</dbReference>
<sequence length="204" mass="22292">MPTNRSYVDACGIARALDVIGERWALLLVRELLLGPQRFVDLRRALPGASSNLVADRLREMRERGVISRRRLPPPAGSDVYELSEWGRELEPIVLALGGWGIRVPVPAGATLSASSVLLYLRGSVDPGERTFRVQLDDRVWTVRAEGGEVVVEPGEPQRADGSLRTDPRTLNELLADPAALPSAIADGRAETVGDLTRLISRVR</sequence>
<keyword evidence="3" id="KW-0804">Transcription</keyword>
<feature type="domain" description="HTH hxlR-type" evidence="4">
    <location>
        <begin position="11"/>
        <end position="109"/>
    </location>
</feature>
<organism evidence="5 6">
    <name type="scientific">Actinoplanes aureus</name>
    <dbReference type="NCBI Taxonomy" id="2792083"/>
    <lineage>
        <taxon>Bacteria</taxon>
        <taxon>Bacillati</taxon>
        <taxon>Actinomycetota</taxon>
        <taxon>Actinomycetes</taxon>
        <taxon>Micromonosporales</taxon>
        <taxon>Micromonosporaceae</taxon>
        <taxon>Actinoplanes</taxon>
    </lineage>
</organism>